<evidence type="ECO:0000313" key="2">
    <source>
        <dbReference type="Proteomes" id="UP001222932"/>
    </source>
</evidence>
<reference evidence="1" key="1">
    <citation type="journal article" date="2023" name="BMC Genomics">
        <title>Chromosome-level genome assemblies of Cutaneotrichosporon spp. (Trichosporonales, Basidiomycota) reveal imbalanced evolution between nucleotide sequences and chromosome synteny.</title>
        <authorList>
            <person name="Kobayashi Y."/>
            <person name="Kayamori A."/>
            <person name="Aoki K."/>
            <person name="Shiwa Y."/>
            <person name="Matsutani M."/>
            <person name="Fujita N."/>
            <person name="Sugita T."/>
            <person name="Iwasaki W."/>
            <person name="Tanaka N."/>
            <person name="Takashima M."/>
        </authorList>
    </citation>
    <scope>NUCLEOTIDE SEQUENCE</scope>
    <source>
        <strain evidence="1">HIS016</strain>
    </source>
</reference>
<evidence type="ECO:0000313" key="1">
    <source>
        <dbReference type="EMBL" id="GMK55829.1"/>
    </source>
</evidence>
<reference evidence="1" key="2">
    <citation type="submission" date="2023-06" db="EMBL/GenBank/DDBJ databases">
        <authorList>
            <person name="Kobayashi Y."/>
            <person name="Kayamori A."/>
            <person name="Aoki K."/>
            <person name="Shiwa Y."/>
            <person name="Fujita N."/>
            <person name="Sugita T."/>
            <person name="Iwasaki W."/>
            <person name="Tanaka N."/>
            <person name="Takashima M."/>
        </authorList>
    </citation>
    <scope>NUCLEOTIDE SEQUENCE</scope>
    <source>
        <strain evidence="1">HIS016</strain>
    </source>
</reference>
<comment type="caution">
    <text evidence="1">The sequence shown here is derived from an EMBL/GenBank/DDBJ whole genome shotgun (WGS) entry which is preliminary data.</text>
</comment>
<protein>
    <submittedName>
        <fullName evidence="1">Uncharacterized protein</fullName>
    </submittedName>
</protein>
<gene>
    <name evidence="1" type="ORF">CspeluHIS016_0208850</name>
</gene>
<dbReference type="EMBL" id="BTCM01000002">
    <property type="protein sequence ID" value="GMK55829.1"/>
    <property type="molecule type" value="Genomic_DNA"/>
</dbReference>
<accession>A0AAD3TS67</accession>
<organism evidence="1 2">
    <name type="scientific">Cutaneotrichosporon spelunceum</name>
    <dbReference type="NCBI Taxonomy" id="1672016"/>
    <lineage>
        <taxon>Eukaryota</taxon>
        <taxon>Fungi</taxon>
        <taxon>Dikarya</taxon>
        <taxon>Basidiomycota</taxon>
        <taxon>Agaricomycotina</taxon>
        <taxon>Tremellomycetes</taxon>
        <taxon>Trichosporonales</taxon>
        <taxon>Trichosporonaceae</taxon>
        <taxon>Cutaneotrichosporon</taxon>
    </lineage>
</organism>
<name>A0AAD3TS67_9TREE</name>
<dbReference type="Gene3D" id="6.10.140.1020">
    <property type="match status" value="1"/>
</dbReference>
<dbReference type="AlphaFoldDB" id="A0AAD3TS67"/>
<dbReference type="Proteomes" id="UP001222932">
    <property type="component" value="Unassembled WGS sequence"/>
</dbReference>
<proteinExistence type="predicted"/>
<keyword evidence="2" id="KW-1185">Reference proteome</keyword>
<sequence length="197" mass="22096">MDLNKTLIVSLENRLRIVRNAINLDKSKNDGVVEGRVHTWRDAGREVTDMLFSLLPRPNEGCECGVKPPQWDDCGYGNDLHTHGFTPEQLQYLVNAPTDANGDILDEAGNRVFGDNDDIGPFIKQALPLGRHTSTTPPYHAERYHMPKIDHSTWDRGAMLQRLGVDPDLLGWDREAEDWMETGECSSKQDAPGSSNE</sequence>